<dbReference type="Gene3D" id="3.30.530.20">
    <property type="match status" value="1"/>
</dbReference>
<dbReference type="Proteomes" id="UP000659344">
    <property type="component" value="Unassembled WGS sequence"/>
</dbReference>
<sequence>MKGQTATVGFQVGVRRTFPISQEQAWALLLSSKGLQVWLGDLPSLDLQVGHKFSSKDGIHGELRVVKPLHQLRMSWQRKGWEKPSTLQIRLYPNPSNADKTTISFHQEKLQDAWVREDMKQHWEEVVNKIMELSLSKCE</sequence>
<feature type="domain" description="Activator of Hsp90 ATPase homologue 1/2-like C-terminal" evidence="2">
    <location>
        <begin position="21"/>
        <end position="132"/>
    </location>
</feature>
<proteinExistence type="inferred from homology"/>
<evidence type="ECO:0000313" key="3">
    <source>
        <dbReference type="EMBL" id="GGH22475.1"/>
    </source>
</evidence>
<dbReference type="InterPro" id="IPR013538">
    <property type="entry name" value="ASHA1/2-like_C"/>
</dbReference>
<keyword evidence="4" id="KW-1185">Reference proteome</keyword>
<protein>
    <recommendedName>
        <fullName evidence="2">Activator of Hsp90 ATPase homologue 1/2-like C-terminal domain-containing protein</fullName>
    </recommendedName>
</protein>
<organism evidence="3 4">
    <name type="scientific">Paenibacillus segetis</name>
    <dbReference type="NCBI Taxonomy" id="1325360"/>
    <lineage>
        <taxon>Bacteria</taxon>
        <taxon>Bacillati</taxon>
        <taxon>Bacillota</taxon>
        <taxon>Bacilli</taxon>
        <taxon>Bacillales</taxon>
        <taxon>Paenibacillaceae</taxon>
        <taxon>Paenibacillus</taxon>
    </lineage>
</organism>
<dbReference type="InterPro" id="IPR023393">
    <property type="entry name" value="START-like_dom_sf"/>
</dbReference>
<evidence type="ECO:0000259" key="2">
    <source>
        <dbReference type="Pfam" id="PF08327"/>
    </source>
</evidence>
<gene>
    <name evidence="3" type="ORF">GCM10008013_20930</name>
</gene>
<dbReference type="EMBL" id="BMFT01000001">
    <property type="protein sequence ID" value="GGH22475.1"/>
    <property type="molecule type" value="Genomic_DNA"/>
</dbReference>
<dbReference type="SUPFAM" id="SSF55961">
    <property type="entry name" value="Bet v1-like"/>
    <property type="match status" value="1"/>
</dbReference>
<comment type="caution">
    <text evidence="3">The sequence shown here is derived from an EMBL/GenBank/DDBJ whole genome shotgun (WGS) entry which is preliminary data.</text>
</comment>
<comment type="similarity">
    <text evidence="1">Belongs to the AHA1 family.</text>
</comment>
<accession>A0ABQ1YFB5</accession>
<evidence type="ECO:0000313" key="4">
    <source>
        <dbReference type="Proteomes" id="UP000659344"/>
    </source>
</evidence>
<reference evidence="4" key="1">
    <citation type="journal article" date="2019" name="Int. J. Syst. Evol. Microbiol.">
        <title>The Global Catalogue of Microorganisms (GCM) 10K type strain sequencing project: providing services to taxonomists for standard genome sequencing and annotation.</title>
        <authorList>
            <consortium name="The Broad Institute Genomics Platform"/>
            <consortium name="The Broad Institute Genome Sequencing Center for Infectious Disease"/>
            <person name="Wu L."/>
            <person name="Ma J."/>
        </authorList>
    </citation>
    <scope>NUCLEOTIDE SEQUENCE [LARGE SCALE GENOMIC DNA]</scope>
    <source>
        <strain evidence="4">CGMCC 1.12769</strain>
    </source>
</reference>
<evidence type="ECO:0000256" key="1">
    <source>
        <dbReference type="ARBA" id="ARBA00006817"/>
    </source>
</evidence>
<dbReference type="RefSeq" id="WP_373285791.1">
    <property type="nucleotide sequence ID" value="NZ_BMFT01000001.1"/>
</dbReference>
<name>A0ABQ1YFB5_9BACL</name>
<dbReference type="Pfam" id="PF08327">
    <property type="entry name" value="AHSA1"/>
    <property type="match status" value="1"/>
</dbReference>